<name>A0A1G7I7E9_9BRAD</name>
<dbReference type="AlphaFoldDB" id="A0A1G7I7E9"/>
<gene>
    <name evidence="2" type="ORF">SAMN05216337_104428</name>
</gene>
<feature type="region of interest" description="Disordered" evidence="1">
    <location>
        <begin position="152"/>
        <end position="189"/>
    </location>
</feature>
<protein>
    <submittedName>
        <fullName evidence="2">Uncharacterized protein</fullName>
    </submittedName>
</protein>
<proteinExistence type="predicted"/>
<sequence length="189" mass="20314">MRIFDLQAAPHIRCRPGLMRNCTRGSGPITTAELGCATLERRVSPTTSAAAYGSWLSPGRRLGCRARPIFDVVLAKARTHYPKCQVLRDAGAMIPVTTTCGGYGSWLSPGRPCGSRERITTAVTNIIGAWLDVASRTPCRECAPGRRRNSSAARPWLCAPSPHLRRRSRPAPRGARAAPADGASPALRS</sequence>
<dbReference type="EMBL" id="FMZW01000044">
    <property type="protein sequence ID" value="SDF08677.1"/>
    <property type="molecule type" value="Genomic_DNA"/>
</dbReference>
<evidence type="ECO:0000313" key="3">
    <source>
        <dbReference type="Proteomes" id="UP000199245"/>
    </source>
</evidence>
<evidence type="ECO:0000313" key="2">
    <source>
        <dbReference type="EMBL" id="SDF08677.1"/>
    </source>
</evidence>
<accession>A0A1G7I7E9</accession>
<organism evidence="2 3">
    <name type="scientific">Bradyrhizobium brasilense</name>
    <dbReference type="NCBI Taxonomy" id="1419277"/>
    <lineage>
        <taxon>Bacteria</taxon>
        <taxon>Pseudomonadati</taxon>
        <taxon>Pseudomonadota</taxon>
        <taxon>Alphaproteobacteria</taxon>
        <taxon>Hyphomicrobiales</taxon>
        <taxon>Nitrobacteraceae</taxon>
        <taxon>Bradyrhizobium</taxon>
    </lineage>
</organism>
<feature type="compositionally biased region" description="Low complexity" evidence="1">
    <location>
        <begin position="171"/>
        <end position="189"/>
    </location>
</feature>
<reference evidence="2 3" key="1">
    <citation type="submission" date="2016-10" db="EMBL/GenBank/DDBJ databases">
        <authorList>
            <person name="de Groot N.N."/>
        </authorList>
    </citation>
    <scope>NUCLEOTIDE SEQUENCE [LARGE SCALE GENOMIC DNA]</scope>
    <source>
        <strain evidence="2 3">R5</strain>
    </source>
</reference>
<evidence type="ECO:0000256" key="1">
    <source>
        <dbReference type="SAM" id="MobiDB-lite"/>
    </source>
</evidence>
<dbReference type="Proteomes" id="UP000199245">
    <property type="component" value="Unassembled WGS sequence"/>
</dbReference>